<evidence type="ECO:0000256" key="1">
    <source>
        <dbReference type="SAM" id="MobiDB-lite"/>
    </source>
</evidence>
<feature type="compositionally biased region" description="Basic and acidic residues" evidence="1">
    <location>
        <begin position="28"/>
        <end position="39"/>
    </location>
</feature>
<proteinExistence type="predicted"/>
<name>A0ABR1WCJ2_9PEZI</name>
<keyword evidence="3" id="KW-1185">Reference proteome</keyword>
<feature type="compositionally biased region" description="Basic and acidic residues" evidence="1">
    <location>
        <begin position="50"/>
        <end position="61"/>
    </location>
</feature>
<reference evidence="2 3" key="1">
    <citation type="submission" date="2023-01" db="EMBL/GenBank/DDBJ databases">
        <title>Analysis of 21 Apiospora genomes using comparative genomics revels a genus with tremendous synthesis potential of carbohydrate active enzymes and secondary metabolites.</title>
        <authorList>
            <person name="Sorensen T."/>
        </authorList>
    </citation>
    <scope>NUCLEOTIDE SEQUENCE [LARGE SCALE GENOMIC DNA]</scope>
    <source>
        <strain evidence="2 3">CBS 114990</strain>
    </source>
</reference>
<feature type="compositionally biased region" description="Polar residues" evidence="1">
    <location>
        <begin position="62"/>
        <end position="75"/>
    </location>
</feature>
<comment type="caution">
    <text evidence="2">The sequence shown here is derived from an EMBL/GenBank/DDBJ whole genome shotgun (WGS) entry which is preliminary data.</text>
</comment>
<dbReference type="GeneID" id="92046336"/>
<dbReference type="RefSeq" id="XP_066668618.1">
    <property type="nucleotide sequence ID" value="XM_066813276.1"/>
</dbReference>
<sequence length="215" mass="24159">MFSPEESDLLSGYCANNEDGSAPGIARDIPHPDLDDSSPRQELVQQRHGAKPDDHVAKNDEPTQTATDNVSTARSQGDDRQTENGWPPKLTQISTTRANRDIMHDDWLPSMTNLYFVRPRNGGMNEQDNRRIDDQLKTLVGEEQMYISDTKYAGVDFWRTFLTFPQAELIRGMPEVNECPDQATCCNVTTFADTTKVASIHSRKMPGPLRDPTDC</sequence>
<organism evidence="2 3">
    <name type="scientific">Apiospora hydei</name>
    <dbReference type="NCBI Taxonomy" id="1337664"/>
    <lineage>
        <taxon>Eukaryota</taxon>
        <taxon>Fungi</taxon>
        <taxon>Dikarya</taxon>
        <taxon>Ascomycota</taxon>
        <taxon>Pezizomycotina</taxon>
        <taxon>Sordariomycetes</taxon>
        <taxon>Xylariomycetidae</taxon>
        <taxon>Amphisphaeriales</taxon>
        <taxon>Apiosporaceae</taxon>
        <taxon>Apiospora</taxon>
    </lineage>
</organism>
<accession>A0ABR1WCJ2</accession>
<feature type="region of interest" description="Disordered" evidence="1">
    <location>
        <begin position="1"/>
        <end position="97"/>
    </location>
</feature>
<dbReference type="Proteomes" id="UP001433268">
    <property type="component" value="Unassembled WGS sequence"/>
</dbReference>
<evidence type="ECO:0000313" key="2">
    <source>
        <dbReference type="EMBL" id="KAK8081143.1"/>
    </source>
</evidence>
<evidence type="ECO:0000313" key="3">
    <source>
        <dbReference type="Proteomes" id="UP001433268"/>
    </source>
</evidence>
<gene>
    <name evidence="2" type="ORF">PG997_008961</name>
</gene>
<protein>
    <recommendedName>
        <fullName evidence="4">Transposase</fullName>
    </recommendedName>
</protein>
<evidence type="ECO:0008006" key="4">
    <source>
        <dbReference type="Google" id="ProtNLM"/>
    </source>
</evidence>
<dbReference type="EMBL" id="JAQQWN010000006">
    <property type="protein sequence ID" value="KAK8081143.1"/>
    <property type="molecule type" value="Genomic_DNA"/>
</dbReference>